<dbReference type="Gene3D" id="3.30.450.90">
    <property type="match status" value="1"/>
</dbReference>
<dbReference type="Pfam" id="PF00437">
    <property type="entry name" value="T2SSE"/>
    <property type="match status" value="1"/>
</dbReference>
<evidence type="ECO:0000256" key="1">
    <source>
        <dbReference type="ARBA" id="ARBA00006611"/>
    </source>
</evidence>
<dbReference type="Gene3D" id="3.30.300.160">
    <property type="entry name" value="Type II secretion system, protein E, N-terminal domain"/>
    <property type="match status" value="1"/>
</dbReference>
<name>A0AAW4YUS4_9GAMM</name>
<evidence type="ECO:0000313" key="7">
    <source>
        <dbReference type="Proteomes" id="UP001320178"/>
    </source>
</evidence>
<dbReference type="InterPro" id="IPR001789">
    <property type="entry name" value="Sig_transdc_resp-reg_receiver"/>
</dbReference>
<dbReference type="PANTHER" id="PTHR30258:SF3">
    <property type="entry name" value="SLL1921 PROTEIN"/>
    <property type="match status" value="1"/>
</dbReference>
<dbReference type="PANTHER" id="PTHR30258">
    <property type="entry name" value="TYPE II SECRETION SYSTEM PROTEIN GSPE-RELATED"/>
    <property type="match status" value="1"/>
</dbReference>
<dbReference type="SMART" id="SM00448">
    <property type="entry name" value="REC"/>
    <property type="match status" value="1"/>
</dbReference>
<accession>A0AAW4YUS4</accession>
<dbReference type="Proteomes" id="UP001320178">
    <property type="component" value="Unassembled WGS sequence"/>
</dbReference>
<evidence type="ECO:0000256" key="2">
    <source>
        <dbReference type="ARBA" id="ARBA00022741"/>
    </source>
</evidence>
<dbReference type="Gene3D" id="3.40.50.2300">
    <property type="match status" value="1"/>
</dbReference>
<dbReference type="GO" id="GO:0016887">
    <property type="term" value="F:ATP hydrolysis activity"/>
    <property type="evidence" value="ECO:0007669"/>
    <property type="project" value="TreeGrafter"/>
</dbReference>
<dbReference type="GO" id="GO:0000160">
    <property type="term" value="P:phosphorelay signal transduction system"/>
    <property type="evidence" value="ECO:0007669"/>
    <property type="project" value="InterPro"/>
</dbReference>
<dbReference type="PROSITE" id="PS50110">
    <property type="entry name" value="RESPONSE_REGULATORY"/>
    <property type="match status" value="1"/>
</dbReference>
<dbReference type="InterPro" id="IPR037257">
    <property type="entry name" value="T2SS_E_N_sf"/>
</dbReference>
<keyword evidence="3" id="KW-0067">ATP-binding</keyword>
<dbReference type="InterPro" id="IPR027417">
    <property type="entry name" value="P-loop_NTPase"/>
</dbReference>
<dbReference type="SUPFAM" id="SSF52172">
    <property type="entry name" value="CheY-like"/>
    <property type="match status" value="1"/>
</dbReference>
<dbReference type="RefSeq" id="WP_234239397.1">
    <property type="nucleotide sequence ID" value="NZ_JABFTS010000003.1"/>
</dbReference>
<feature type="domain" description="Response regulatory" evidence="5">
    <location>
        <begin position="28"/>
        <end position="143"/>
    </location>
</feature>
<protein>
    <submittedName>
        <fullName evidence="6">Flp pilus assembly complex ATPase component TadA</fullName>
    </submittedName>
</protein>
<keyword evidence="4" id="KW-0597">Phosphoprotein</keyword>
<dbReference type="InterPro" id="IPR007831">
    <property type="entry name" value="T2SS_GspE_N"/>
</dbReference>
<dbReference type="SUPFAM" id="SSF160246">
    <property type="entry name" value="EspE N-terminal domain-like"/>
    <property type="match status" value="1"/>
</dbReference>
<dbReference type="Gene3D" id="3.40.50.300">
    <property type="entry name" value="P-loop containing nucleotide triphosphate hydrolases"/>
    <property type="match status" value="1"/>
</dbReference>
<evidence type="ECO:0000256" key="4">
    <source>
        <dbReference type="PROSITE-ProRule" id="PRU00169"/>
    </source>
</evidence>
<feature type="modified residue" description="4-aspartylphosphate" evidence="4">
    <location>
        <position position="77"/>
    </location>
</feature>
<gene>
    <name evidence="6" type="primary">tadA</name>
    <name evidence="6" type="ORF">HOP61_10690</name>
</gene>
<reference evidence="6" key="1">
    <citation type="submission" date="2020-05" db="EMBL/GenBank/DDBJ databases">
        <authorList>
            <person name="Wang L."/>
            <person name="Shao Z."/>
        </authorList>
    </citation>
    <scope>NUCLEOTIDE SEQUENCE</scope>
    <source>
        <strain evidence="6">MCCC 1A05776</strain>
    </source>
</reference>
<dbReference type="Pfam" id="PF00072">
    <property type="entry name" value="Response_reg"/>
    <property type="match status" value="1"/>
</dbReference>
<keyword evidence="2" id="KW-0547">Nucleotide-binding</keyword>
<comment type="similarity">
    <text evidence="1">Belongs to the GSP E family.</text>
</comment>
<dbReference type="GO" id="GO:0005886">
    <property type="term" value="C:plasma membrane"/>
    <property type="evidence" value="ECO:0007669"/>
    <property type="project" value="TreeGrafter"/>
</dbReference>
<dbReference type="SUPFAM" id="SSF52540">
    <property type="entry name" value="P-loop containing nucleoside triphosphate hydrolases"/>
    <property type="match status" value="1"/>
</dbReference>
<sequence>MTRRYGSLFTESDGFHPDGVSAESRSYRLLLVDDDPNILAALRRVFHRENYDLLLAGSGQQALEILKSQPVEVVISDFKMPGMDGNQLLQIVREQWPHTIRILLTGHANPEVVMGSMKEGAVYRFTLKPWNDEDLRLTVAMALEQHEARQRRHGPLEAVEAGREISLERLHMAQRNRLPSLLHDKQHLTNRQLQRIQKEIQATGNSAIQLLLKHQWAEPRELYRLLKEQTLCEEIDLRDIEPDDSLLELVSLAECERQWILPVRLVQGRLHLAMADPLDTGLVEAIGAASGLEVRRLLCPIAQLKERLSELRCRYGSPEKNVARIEDPFDDLELLLDEQEVAGESLKDLLHHASEPPAVRLVNAFLVEGLNRGAREITLQPRRSCVAVRYRIDGVLRDVLEIPADQLLAVVSRLKIMAELDVSEQQTPQVGRMTVKAPMRIFELRVSTIPTALGEQVTIRVIPTNAEVMPLSRLGMPDAGRQRLIHACMGPLGMVLVVGPADSGRSTLLHALLKYTALPDGSYITIQQPQEFHNEVATQARINRELNCTSVGILDAAAAQGADAILIDDDQEPRLLAKAVQVAMTDAKILTSLRATSLANAFSRLRDCQVGPHELASSLEAVVLVRLVRKLCAHCREESNVAPTVCQALGERFAQHRGRWYRARGCSHCDGGYRGRTGLYEVVLMTDELRQAIASQATPWELQRLAAGGSRGTLLDDAFDKVTQGVTDAGEVLRVLGPQVSV</sequence>
<dbReference type="AlphaFoldDB" id="A0AAW4YUS4"/>
<reference evidence="6" key="2">
    <citation type="journal article" date="2021" name="Front. Microbiol.">
        <title>Aerobic Denitrification and Heterotrophic Sulfur Oxidation in the Genus Halomonas Revealed by Six Novel Species Characterizations and Genome-Based Analysis.</title>
        <authorList>
            <person name="Wang L."/>
            <person name="Shao Z."/>
        </authorList>
    </citation>
    <scope>NUCLEOTIDE SEQUENCE</scope>
    <source>
        <strain evidence="6">MCCC 1A05776</strain>
    </source>
</reference>
<dbReference type="CDD" id="cd17569">
    <property type="entry name" value="REC_HupR-like"/>
    <property type="match status" value="1"/>
</dbReference>
<organism evidence="6 7">
    <name type="scientific">Billgrantia desiderata</name>
    <dbReference type="NCBI Taxonomy" id="52021"/>
    <lineage>
        <taxon>Bacteria</taxon>
        <taxon>Pseudomonadati</taxon>
        <taxon>Pseudomonadota</taxon>
        <taxon>Gammaproteobacteria</taxon>
        <taxon>Oceanospirillales</taxon>
        <taxon>Halomonadaceae</taxon>
        <taxon>Billgrantia</taxon>
    </lineage>
</organism>
<evidence type="ECO:0000256" key="3">
    <source>
        <dbReference type="ARBA" id="ARBA00022840"/>
    </source>
</evidence>
<dbReference type="GO" id="GO:0005524">
    <property type="term" value="F:ATP binding"/>
    <property type="evidence" value="ECO:0007669"/>
    <property type="project" value="UniProtKB-KW"/>
</dbReference>
<evidence type="ECO:0000259" key="5">
    <source>
        <dbReference type="PROSITE" id="PS50110"/>
    </source>
</evidence>
<evidence type="ECO:0000313" key="6">
    <source>
        <dbReference type="EMBL" id="MCE8051761.1"/>
    </source>
</evidence>
<proteinExistence type="inferred from homology"/>
<dbReference type="Pfam" id="PF05157">
    <property type="entry name" value="MshEN"/>
    <property type="match status" value="1"/>
</dbReference>
<dbReference type="InterPro" id="IPR001482">
    <property type="entry name" value="T2SS/T4SS_dom"/>
</dbReference>
<comment type="caution">
    <text evidence="6">The sequence shown here is derived from an EMBL/GenBank/DDBJ whole genome shotgun (WGS) entry which is preliminary data.</text>
</comment>
<dbReference type="InterPro" id="IPR011006">
    <property type="entry name" value="CheY-like_superfamily"/>
</dbReference>
<dbReference type="EMBL" id="JABFTS010000003">
    <property type="protein sequence ID" value="MCE8051761.1"/>
    <property type="molecule type" value="Genomic_DNA"/>
</dbReference>